<dbReference type="Proteomes" id="UP000830198">
    <property type="component" value="Chromosome"/>
</dbReference>
<evidence type="ECO:0000313" key="1">
    <source>
        <dbReference type="EMBL" id="UPK68548.1"/>
    </source>
</evidence>
<proteinExistence type="predicted"/>
<sequence>MAHAEITNSYVSDIENRGFTDIKMFDTVRGVFTEGGPAFTGAGILEKNHIQICVRNLNSIMGFFVPRTEIDFVKWNIKKYIPTLPAAVKATA</sequence>
<evidence type="ECO:0000313" key="2">
    <source>
        <dbReference type="Proteomes" id="UP000830198"/>
    </source>
</evidence>
<dbReference type="EMBL" id="CP095855">
    <property type="protein sequence ID" value="UPK68548.1"/>
    <property type="molecule type" value="Genomic_DNA"/>
</dbReference>
<organism evidence="1 2">
    <name type="scientific">Chitinophaga filiformis</name>
    <name type="common">Myxococcus filiformis</name>
    <name type="synonym">Flexibacter filiformis</name>
    <dbReference type="NCBI Taxonomy" id="104663"/>
    <lineage>
        <taxon>Bacteria</taxon>
        <taxon>Pseudomonadati</taxon>
        <taxon>Bacteroidota</taxon>
        <taxon>Chitinophagia</taxon>
        <taxon>Chitinophagales</taxon>
        <taxon>Chitinophagaceae</taxon>
        <taxon>Chitinophaga</taxon>
    </lineage>
</organism>
<reference evidence="1 2" key="1">
    <citation type="submission" date="2022-04" db="EMBL/GenBank/DDBJ databases">
        <title>The arsenic-methylating capacity of Chitinophaga filiformis YT5 during chitin decomposition.</title>
        <authorList>
            <person name="Chen G."/>
            <person name="Liang Y."/>
        </authorList>
    </citation>
    <scope>NUCLEOTIDE SEQUENCE [LARGE SCALE GENOMIC DNA]</scope>
    <source>
        <strain evidence="1 2">YT5</strain>
    </source>
</reference>
<protein>
    <submittedName>
        <fullName evidence="1">Uncharacterized protein</fullName>
    </submittedName>
</protein>
<keyword evidence="2" id="KW-1185">Reference proteome</keyword>
<accession>A0ABY4HYQ3</accession>
<dbReference type="RefSeq" id="WP_247810942.1">
    <property type="nucleotide sequence ID" value="NZ_CP095855.1"/>
</dbReference>
<gene>
    <name evidence="1" type="ORF">MYF79_26685</name>
</gene>
<name>A0ABY4HYQ3_CHIFI</name>